<dbReference type="NCBIfam" id="TIGR00629">
    <property type="entry name" value="uvde"/>
    <property type="match status" value="1"/>
</dbReference>
<keyword evidence="6" id="KW-0234">DNA repair</keyword>
<feature type="compositionally biased region" description="Basic and acidic residues" evidence="7">
    <location>
        <begin position="143"/>
        <end position="152"/>
    </location>
</feature>
<comment type="caution">
    <text evidence="8">The sequence shown here is derived from an EMBL/GenBank/DDBJ whole genome shotgun (WGS) entry which is preliminary data.</text>
</comment>
<evidence type="ECO:0000256" key="2">
    <source>
        <dbReference type="ARBA" id="ARBA00022759"/>
    </source>
</evidence>
<feature type="region of interest" description="Disordered" evidence="7">
    <location>
        <begin position="597"/>
        <end position="641"/>
    </location>
</feature>
<keyword evidence="3" id="KW-0227">DNA damage</keyword>
<dbReference type="InterPro" id="IPR004601">
    <property type="entry name" value="UvdE"/>
</dbReference>
<evidence type="ECO:0000256" key="3">
    <source>
        <dbReference type="ARBA" id="ARBA00022763"/>
    </source>
</evidence>
<accession>A0ABR3GRV6</accession>
<feature type="compositionally biased region" description="Acidic residues" evidence="7">
    <location>
        <begin position="86"/>
        <end position="106"/>
    </location>
</feature>
<evidence type="ECO:0000256" key="6">
    <source>
        <dbReference type="ARBA" id="ARBA00023204"/>
    </source>
</evidence>
<dbReference type="Proteomes" id="UP001447188">
    <property type="component" value="Unassembled WGS sequence"/>
</dbReference>
<evidence type="ECO:0000313" key="9">
    <source>
        <dbReference type="Proteomes" id="UP001447188"/>
    </source>
</evidence>
<dbReference type="InterPro" id="IPR036237">
    <property type="entry name" value="Xyl_isomerase-like_sf"/>
</dbReference>
<sequence length="641" mass="72540">MQDPALALRLMNKECCSRGSMLGTSKTTGYLSTFTTRLLQSLRATGVRPPGCTTTSTLQAAMPKRKRSTAAGDFSTTKVKKHDIAGADENEGEDFDSELTPIEEDSQGSNSEPNGNKRSKKKTAATKKKVPGKVIPEGNPAVSRKDRIKTEDENGDPIIRTPQVNSDYLPLPWKGRLGYACLNTYLRTSNPPIFCSRTCRISTILQKGSAADGQAYVESLGLQNAWDLGKMIRWNEKYGIKFLRISSEIFPFASHEKYGYSLEFAAEPLREAGRLAMKFGHRLTMHPGQYTQIASLRGAVITASVRDLEYHSQLLRLLGLEGQANQDAVMILHMGGVFGNKKATLDRFRENYTTLLSDDIKARLVLENDDSWTVHDLLPICHELNIPLVLDYHHHNIRHREDLREGTLDLLPFLPEIKKTWTRKNITQKQHYSEARDNAVTDYDMRKHSKRVQKLPPCDPTMDLMIEAKDKEQAVFELYRKYAIGGEGLFRDMVPYLRTDENAPEKLVRGRKEVSESVKVVDDKDLAMGGEEGRVYWPEGKEEWLSPLKKIRRKKTEADEEIVVEKKVTNGRQQTKNMKGEVAIREDVKVVVETRNTRGRQRTEQPRVEIYEADPAPETAKTRPLRNSKKLAMTVPERGGP</sequence>
<keyword evidence="5" id="KW-0378">Hydrolase</keyword>
<gene>
    <name evidence="8" type="ORF">Q9L58_002657</name>
</gene>
<evidence type="ECO:0008006" key="10">
    <source>
        <dbReference type="Google" id="ProtNLM"/>
    </source>
</evidence>
<evidence type="ECO:0000256" key="7">
    <source>
        <dbReference type="SAM" id="MobiDB-lite"/>
    </source>
</evidence>
<feature type="compositionally biased region" description="Basic residues" evidence="7">
    <location>
        <begin position="117"/>
        <end position="131"/>
    </location>
</feature>
<feature type="compositionally biased region" description="Basic and acidic residues" evidence="7">
    <location>
        <begin position="597"/>
        <end position="610"/>
    </location>
</feature>
<keyword evidence="1" id="KW-0540">Nuclease</keyword>
<protein>
    <recommendedName>
        <fullName evidence="10">UV-endonuclease UVE-1</fullName>
    </recommendedName>
</protein>
<dbReference type="SUPFAM" id="SSF51658">
    <property type="entry name" value="Xylose isomerase-like"/>
    <property type="match status" value="1"/>
</dbReference>
<name>A0ABR3GRV6_9PEZI</name>
<dbReference type="Pfam" id="PF03851">
    <property type="entry name" value="UvdE"/>
    <property type="match status" value="1"/>
</dbReference>
<feature type="region of interest" description="Disordered" evidence="7">
    <location>
        <begin position="45"/>
        <end position="161"/>
    </location>
</feature>
<keyword evidence="4" id="KW-0228">DNA excision</keyword>
<dbReference type="PANTHER" id="PTHR31290:SF5">
    <property type="entry name" value="UV-DAMAGE ENDONUCLEASE"/>
    <property type="match status" value="1"/>
</dbReference>
<reference evidence="8 9" key="1">
    <citation type="submission" date="2024-02" db="EMBL/GenBank/DDBJ databases">
        <title>Discinaceae phylogenomics.</title>
        <authorList>
            <person name="Dirks A.C."/>
            <person name="James T.Y."/>
        </authorList>
    </citation>
    <scope>NUCLEOTIDE SEQUENCE [LARGE SCALE GENOMIC DNA]</scope>
    <source>
        <strain evidence="8 9">ACD0624</strain>
    </source>
</reference>
<evidence type="ECO:0000313" key="8">
    <source>
        <dbReference type="EMBL" id="KAL0638351.1"/>
    </source>
</evidence>
<dbReference type="EMBL" id="JBBBZM010000023">
    <property type="protein sequence ID" value="KAL0638351.1"/>
    <property type="molecule type" value="Genomic_DNA"/>
</dbReference>
<evidence type="ECO:0000256" key="5">
    <source>
        <dbReference type="ARBA" id="ARBA00022801"/>
    </source>
</evidence>
<feature type="compositionally biased region" description="Polar residues" evidence="7">
    <location>
        <begin position="107"/>
        <end position="116"/>
    </location>
</feature>
<keyword evidence="9" id="KW-1185">Reference proteome</keyword>
<keyword evidence="2" id="KW-0255">Endonuclease</keyword>
<proteinExistence type="predicted"/>
<organism evidence="8 9">
    <name type="scientific">Discina gigas</name>
    <dbReference type="NCBI Taxonomy" id="1032678"/>
    <lineage>
        <taxon>Eukaryota</taxon>
        <taxon>Fungi</taxon>
        <taxon>Dikarya</taxon>
        <taxon>Ascomycota</taxon>
        <taxon>Pezizomycotina</taxon>
        <taxon>Pezizomycetes</taxon>
        <taxon>Pezizales</taxon>
        <taxon>Discinaceae</taxon>
        <taxon>Discina</taxon>
    </lineage>
</organism>
<evidence type="ECO:0000256" key="4">
    <source>
        <dbReference type="ARBA" id="ARBA00022769"/>
    </source>
</evidence>
<dbReference type="Gene3D" id="3.20.20.150">
    <property type="entry name" value="Divalent-metal-dependent TIM barrel enzymes"/>
    <property type="match status" value="1"/>
</dbReference>
<evidence type="ECO:0000256" key="1">
    <source>
        <dbReference type="ARBA" id="ARBA00022722"/>
    </source>
</evidence>
<dbReference type="PANTHER" id="PTHR31290">
    <property type="entry name" value="UV-DAMAGE ENDONUCLEASE"/>
    <property type="match status" value="1"/>
</dbReference>